<dbReference type="EC" id="3.2.1.14" evidence="4"/>
<dbReference type="PANTHER" id="PTHR42976">
    <property type="entry name" value="BIFUNCTIONAL CHITINASE/LYSOZYME-RELATED"/>
    <property type="match status" value="1"/>
</dbReference>
<proteinExistence type="predicted"/>
<dbReference type="GO" id="GO:0005576">
    <property type="term" value="C:extracellular region"/>
    <property type="evidence" value="ECO:0007669"/>
    <property type="project" value="InterPro"/>
</dbReference>
<name>A0A841ANS4_9MICO</name>
<dbReference type="SUPFAM" id="SSF51445">
    <property type="entry name" value="(Trans)glycosidases"/>
    <property type="match status" value="1"/>
</dbReference>
<feature type="compositionally biased region" description="Polar residues" evidence="2">
    <location>
        <begin position="371"/>
        <end position="380"/>
    </location>
</feature>
<dbReference type="CDD" id="cd06543">
    <property type="entry name" value="GH18_PF-ChiA-like"/>
    <property type="match status" value="1"/>
</dbReference>
<reference evidence="4 5" key="1">
    <citation type="submission" date="2020-08" db="EMBL/GenBank/DDBJ databases">
        <title>Sequencing the genomes of 1000 actinobacteria strains.</title>
        <authorList>
            <person name="Klenk H.-P."/>
        </authorList>
    </citation>
    <scope>NUCLEOTIDE SEQUENCE [LARGE SCALE GENOMIC DNA]</scope>
    <source>
        <strain evidence="4 5">DSM 105784</strain>
    </source>
</reference>
<dbReference type="Proteomes" id="UP000536685">
    <property type="component" value="Unassembled WGS sequence"/>
</dbReference>
<dbReference type="RefSeq" id="WP_184239400.1">
    <property type="nucleotide sequence ID" value="NZ_JACHMJ010000001.1"/>
</dbReference>
<dbReference type="InterPro" id="IPR052750">
    <property type="entry name" value="GH18_Chitinase"/>
</dbReference>
<keyword evidence="5" id="KW-1185">Reference proteome</keyword>
<keyword evidence="4" id="KW-0326">Glycosidase</keyword>
<dbReference type="PANTHER" id="PTHR42976:SF1">
    <property type="entry name" value="GH18 DOMAIN-CONTAINING PROTEIN-RELATED"/>
    <property type="match status" value="1"/>
</dbReference>
<keyword evidence="1 4" id="KW-0378">Hydrolase</keyword>
<dbReference type="SMART" id="SM00495">
    <property type="entry name" value="ChtBD3"/>
    <property type="match status" value="2"/>
</dbReference>
<dbReference type="Gene3D" id="2.10.10.20">
    <property type="entry name" value="Carbohydrate-binding module superfamily 5/12"/>
    <property type="match status" value="2"/>
</dbReference>
<dbReference type="Gene3D" id="3.20.20.80">
    <property type="entry name" value="Glycosidases"/>
    <property type="match status" value="1"/>
</dbReference>
<feature type="domain" description="Chitin-binding type-3" evidence="3">
    <location>
        <begin position="395"/>
        <end position="443"/>
    </location>
</feature>
<dbReference type="EMBL" id="JACHMJ010000001">
    <property type="protein sequence ID" value="MBB5844847.1"/>
    <property type="molecule type" value="Genomic_DNA"/>
</dbReference>
<sequence>MSTTEKAPKPAKTKRLSIPRLLVAIVVSAALVTAGVGAARTWWVSATTPAAADPWFAAYVDVTATPSYAFESPVSDAAKNVVLSFIVTKAGEDCTPSWGSVYTMDEAASSLDLDRRIARLQQQGGEAVVSFGGLANDELASTCTDVDELADAYQSVIDRYDVTTIDLDIEADNLANTEASVRRAEAIAIVQQRQKAADDDLAVWLTLPVAPTGLTEVGTDTVADFLSAEVDLAGVNVMTMDYGSSRVDGQSMLDASTSALEETHRQLGVLYSRADIDLTSETIWNKIGATPMIGQNDVEGEIFTLDDARKFNTYVVDHAAGRMSMWSLNRDATCGSNYDVRRVADSCSGVAQGDFSFATLLASKIVGSPEDSASTTTTSEPVAVEEEDDPATSPYAIWDEDATYLIGTKVVWHRNVYSAKWWTRGDLPDNPVLDAWETPWELVGPVLEGETPVISPTLPAGTYPTWVGTDVYEEGDRVVVDDYVFESKWWNQGDSPAASNTEPDNSPWVRLTDAQITEVLDQLAAGEAPTGQSTVTPTDDAAVGTTETPAQ</sequence>
<dbReference type="SUPFAM" id="SSF51055">
    <property type="entry name" value="Carbohydrate binding domain"/>
    <property type="match status" value="2"/>
</dbReference>
<dbReference type="InterPro" id="IPR003610">
    <property type="entry name" value="CBM5/12"/>
</dbReference>
<dbReference type="InterPro" id="IPR036573">
    <property type="entry name" value="CBM_sf_5/12"/>
</dbReference>
<evidence type="ECO:0000313" key="4">
    <source>
        <dbReference type="EMBL" id="MBB5844847.1"/>
    </source>
</evidence>
<feature type="region of interest" description="Disordered" evidence="2">
    <location>
        <begin position="368"/>
        <end position="393"/>
    </location>
</feature>
<protein>
    <submittedName>
        <fullName evidence="4">Chitinase</fullName>
        <ecNumber evidence="4">3.2.1.14</ecNumber>
    </submittedName>
</protein>
<dbReference type="GO" id="GO:0008843">
    <property type="term" value="F:endochitinase activity"/>
    <property type="evidence" value="ECO:0007669"/>
    <property type="project" value="UniProtKB-EC"/>
</dbReference>
<comment type="caution">
    <text evidence="4">The sequence shown here is derived from an EMBL/GenBank/DDBJ whole genome shotgun (WGS) entry which is preliminary data.</text>
</comment>
<gene>
    <name evidence="4" type="ORF">HD599_003170</name>
</gene>
<evidence type="ECO:0000259" key="3">
    <source>
        <dbReference type="SMART" id="SM00495"/>
    </source>
</evidence>
<evidence type="ECO:0000313" key="5">
    <source>
        <dbReference type="Proteomes" id="UP000536685"/>
    </source>
</evidence>
<organism evidence="4 5">
    <name type="scientific">Conyzicola lurida</name>
    <dbReference type="NCBI Taxonomy" id="1172621"/>
    <lineage>
        <taxon>Bacteria</taxon>
        <taxon>Bacillati</taxon>
        <taxon>Actinomycetota</taxon>
        <taxon>Actinomycetes</taxon>
        <taxon>Micrococcales</taxon>
        <taxon>Microbacteriaceae</taxon>
        <taxon>Conyzicola</taxon>
    </lineage>
</organism>
<accession>A0A841ANS4</accession>
<dbReference type="GO" id="GO:0005975">
    <property type="term" value="P:carbohydrate metabolic process"/>
    <property type="evidence" value="ECO:0007669"/>
    <property type="project" value="InterPro"/>
</dbReference>
<evidence type="ECO:0000256" key="1">
    <source>
        <dbReference type="ARBA" id="ARBA00022801"/>
    </source>
</evidence>
<feature type="domain" description="Chitin-binding type-3" evidence="3">
    <location>
        <begin position="463"/>
        <end position="511"/>
    </location>
</feature>
<dbReference type="CDD" id="cd12215">
    <property type="entry name" value="ChiC_BD"/>
    <property type="match status" value="2"/>
</dbReference>
<feature type="region of interest" description="Disordered" evidence="2">
    <location>
        <begin position="526"/>
        <end position="551"/>
    </location>
</feature>
<evidence type="ECO:0000256" key="2">
    <source>
        <dbReference type="SAM" id="MobiDB-lite"/>
    </source>
</evidence>
<dbReference type="GO" id="GO:0030246">
    <property type="term" value="F:carbohydrate binding"/>
    <property type="evidence" value="ECO:0007669"/>
    <property type="project" value="InterPro"/>
</dbReference>
<dbReference type="AlphaFoldDB" id="A0A841ANS4"/>
<dbReference type="InterPro" id="IPR017853">
    <property type="entry name" value="GH"/>
</dbReference>